<dbReference type="EMBL" id="RRYP01000259">
    <property type="protein sequence ID" value="TNV87724.1"/>
    <property type="molecule type" value="Genomic_DNA"/>
</dbReference>
<evidence type="ECO:0000313" key="2">
    <source>
        <dbReference type="Proteomes" id="UP000785679"/>
    </source>
</evidence>
<gene>
    <name evidence="1" type="ORF">FGO68_gene8185</name>
</gene>
<reference evidence="1" key="1">
    <citation type="submission" date="2019-06" db="EMBL/GenBank/DDBJ databases">
        <authorList>
            <person name="Zheng W."/>
        </authorList>
    </citation>
    <scope>NUCLEOTIDE SEQUENCE</scope>
    <source>
        <strain evidence="1">QDHG01</strain>
    </source>
</reference>
<accession>A0A8J8T9Y0</accession>
<organism evidence="1 2">
    <name type="scientific">Halteria grandinella</name>
    <dbReference type="NCBI Taxonomy" id="5974"/>
    <lineage>
        <taxon>Eukaryota</taxon>
        <taxon>Sar</taxon>
        <taxon>Alveolata</taxon>
        <taxon>Ciliophora</taxon>
        <taxon>Intramacronucleata</taxon>
        <taxon>Spirotrichea</taxon>
        <taxon>Stichotrichia</taxon>
        <taxon>Sporadotrichida</taxon>
        <taxon>Halteriidae</taxon>
        <taxon>Halteria</taxon>
    </lineage>
</organism>
<evidence type="ECO:0000313" key="1">
    <source>
        <dbReference type="EMBL" id="TNV87724.1"/>
    </source>
</evidence>
<sequence length="132" mass="14844">MQVINIQITLVYHFDSRIPGRKHPPLAIFHSCTYWNNSISQGQRCSALADTRCQDQIWVHVYELENDLSFNPFLHYLVFVQTTLSGVNNSFAPHKSSGLSIPCPGVQFIHVGIPSSLQTTSIVQHSHVRGSK</sequence>
<keyword evidence="2" id="KW-1185">Reference proteome</keyword>
<name>A0A8J8T9Y0_HALGN</name>
<dbReference type="AlphaFoldDB" id="A0A8J8T9Y0"/>
<protein>
    <submittedName>
        <fullName evidence="1">Uncharacterized protein</fullName>
    </submittedName>
</protein>
<comment type="caution">
    <text evidence="1">The sequence shown here is derived from an EMBL/GenBank/DDBJ whole genome shotgun (WGS) entry which is preliminary data.</text>
</comment>
<proteinExistence type="predicted"/>
<dbReference type="Proteomes" id="UP000785679">
    <property type="component" value="Unassembled WGS sequence"/>
</dbReference>